<reference evidence="2" key="1">
    <citation type="journal article" date="2019" name="Int. J. Syst. Evol. Microbiol.">
        <title>The Global Catalogue of Microorganisms (GCM) 10K type strain sequencing project: providing services to taxonomists for standard genome sequencing and annotation.</title>
        <authorList>
            <consortium name="The Broad Institute Genomics Platform"/>
            <consortium name="The Broad Institute Genome Sequencing Center for Infectious Disease"/>
            <person name="Wu L."/>
            <person name="Ma J."/>
        </authorList>
    </citation>
    <scope>NUCLEOTIDE SEQUENCE [LARGE SCALE GENOMIC DNA]</scope>
    <source>
        <strain evidence="2">JCM 17304</strain>
    </source>
</reference>
<evidence type="ECO:0008006" key="3">
    <source>
        <dbReference type="Google" id="ProtNLM"/>
    </source>
</evidence>
<sequence>MKVVLEGGLTIHIERLELSKTYARFIEGSAEIISEHLRESLERTMNEKFLTNEAFHFIDDDKSKPLPEYRCAATLKSYSGIRGSGDYSSVNICWFLPEIDKRPVELVRELFENRDWDDLAKVGSWDDL</sequence>
<dbReference type="Proteomes" id="UP001500392">
    <property type="component" value="Unassembled WGS sequence"/>
</dbReference>
<name>A0ABP7WWD0_9GAMM</name>
<accession>A0ABP7WWD0</accession>
<dbReference type="EMBL" id="BAABDM010000004">
    <property type="protein sequence ID" value="GAA4098589.1"/>
    <property type="molecule type" value="Genomic_DNA"/>
</dbReference>
<comment type="caution">
    <text evidence="1">The sequence shown here is derived from an EMBL/GenBank/DDBJ whole genome shotgun (WGS) entry which is preliminary data.</text>
</comment>
<gene>
    <name evidence="1" type="ORF">GCM10022414_24480</name>
</gene>
<protein>
    <recommendedName>
        <fullName evidence="3">DUF2004 domain-containing protein</fullName>
    </recommendedName>
</protein>
<keyword evidence="2" id="KW-1185">Reference proteome</keyword>
<evidence type="ECO:0000313" key="1">
    <source>
        <dbReference type="EMBL" id="GAA4098589.1"/>
    </source>
</evidence>
<dbReference type="RefSeq" id="WP_344936364.1">
    <property type="nucleotide sequence ID" value="NZ_BAABDM010000004.1"/>
</dbReference>
<proteinExistence type="predicted"/>
<evidence type="ECO:0000313" key="2">
    <source>
        <dbReference type="Proteomes" id="UP001500392"/>
    </source>
</evidence>
<organism evidence="1 2">
    <name type="scientific">Zhongshania borealis</name>
    <dbReference type="NCBI Taxonomy" id="889488"/>
    <lineage>
        <taxon>Bacteria</taxon>
        <taxon>Pseudomonadati</taxon>
        <taxon>Pseudomonadota</taxon>
        <taxon>Gammaproteobacteria</taxon>
        <taxon>Cellvibrionales</taxon>
        <taxon>Spongiibacteraceae</taxon>
        <taxon>Zhongshania</taxon>
    </lineage>
</organism>